<sequence>MSFLKTIDQKFFLTEIPYKPMGKYAHFITLRVTESYPLFQTDGELNKARVRAGVKLENHVPISRLTMFKRKQSTPERLVGRELLRNYGLMTAEECEYNVNFAMNNPDCIIYGFAIGDSGSEKSKVVVDTAFSITAFDESHETFTLNAPFENGTMASKGEGASKPGEVTSRINQQDHIKPQIFFPSIVTLKDPTEAGFLYVFNNILRTRHYGAQTTRTGRVRNELIGVVFADGEITSNLRWTQAIYDKLQAENKLNYRDPLNEDDVIAAAISAIETLMSEEFIVHTDFVGANFTPVLNEVKALTGSEAGIKQILQQADAEAKVYYKNHMKQKPEGDKAKAGKATKAG</sequence>
<dbReference type="Pfam" id="PF18320">
    <property type="entry name" value="Csc2"/>
    <property type="match status" value="1"/>
</dbReference>
<protein>
    <submittedName>
        <fullName evidence="1">Type I-D CRISPR-associated protein Cas7/Csc2</fullName>
    </submittedName>
</protein>
<dbReference type="RefSeq" id="WP_105218012.1">
    <property type="nucleotide sequence ID" value="NZ_CAWNSU010000075.1"/>
</dbReference>
<dbReference type="EMBL" id="NAPY01000003">
    <property type="protein sequence ID" value="MUL35342.1"/>
    <property type="molecule type" value="Genomic_DNA"/>
</dbReference>
<evidence type="ECO:0000313" key="1">
    <source>
        <dbReference type="EMBL" id="MUL35342.1"/>
    </source>
</evidence>
<proteinExistence type="predicted"/>
<dbReference type="CDD" id="cd09709">
    <property type="entry name" value="Csc2_I-D"/>
    <property type="match status" value="1"/>
</dbReference>
<evidence type="ECO:0000313" key="2">
    <source>
        <dbReference type="Proteomes" id="UP000441797"/>
    </source>
</evidence>
<organism evidence="1 2">
    <name type="scientific">Gloeocapsopsis dulcis AAB1 = 1H9</name>
    <dbReference type="NCBI Taxonomy" id="1433147"/>
    <lineage>
        <taxon>Bacteria</taxon>
        <taxon>Bacillati</taxon>
        <taxon>Cyanobacteriota</taxon>
        <taxon>Cyanophyceae</taxon>
        <taxon>Oscillatoriophycideae</taxon>
        <taxon>Chroococcales</taxon>
        <taxon>Chroococcaceae</taxon>
        <taxon>Gloeocapsopsis</taxon>
        <taxon>Gloeocapsopsis dulcis</taxon>
    </lineage>
</organism>
<accession>A0A6N8FRZ0</accession>
<dbReference type="NCBIfam" id="TIGR03157">
    <property type="entry name" value="cas_Csc2"/>
    <property type="match status" value="1"/>
</dbReference>
<dbReference type="InterPro" id="IPR017574">
    <property type="entry name" value="CRISPR-assoc_prot_Cas7/Csc2"/>
</dbReference>
<dbReference type="Proteomes" id="UP000441797">
    <property type="component" value="Unassembled WGS sequence"/>
</dbReference>
<dbReference type="AlphaFoldDB" id="A0A6N8FRZ0"/>
<comment type="caution">
    <text evidence="1">The sequence shown here is derived from an EMBL/GenBank/DDBJ whole genome shotgun (WGS) entry which is preliminary data.</text>
</comment>
<reference evidence="1 2" key="1">
    <citation type="journal article" date="2019" name="Front. Microbiol.">
        <title>Genomic Features for Desiccation Tolerance and Sugar Biosynthesis in the Extremophile Gloeocapsopsis sp. UTEX B3054.</title>
        <authorList>
            <person name="Urrejola C."/>
            <person name="Alcorta J."/>
            <person name="Salas L."/>
            <person name="Vasquez M."/>
            <person name="Polz M.F."/>
            <person name="Vicuna R."/>
            <person name="Diez B."/>
        </authorList>
    </citation>
    <scope>NUCLEOTIDE SEQUENCE [LARGE SCALE GENOMIC DNA]</scope>
    <source>
        <strain evidence="1 2">1H9</strain>
    </source>
</reference>
<name>A0A6N8FRZ0_9CHRO</name>
<keyword evidence="2" id="KW-1185">Reference proteome</keyword>
<dbReference type="OrthoDB" id="560233at2"/>
<gene>
    <name evidence="1" type="ORF">BWI75_02940</name>
</gene>